<sequence length="76" mass="8529">MMMSCSSARIKFIAEEAFLLPQLGLNFLVPPLFRINTHMSGTRRERIHNIPFPSTFSFLGDCCVDKRSGVLVPQAS</sequence>
<dbReference type="Proteomes" id="UP001054945">
    <property type="component" value="Unassembled WGS sequence"/>
</dbReference>
<evidence type="ECO:0000313" key="2">
    <source>
        <dbReference type="Proteomes" id="UP001054945"/>
    </source>
</evidence>
<evidence type="ECO:0000313" key="1">
    <source>
        <dbReference type="EMBL" id="GIY05094.1"/>
    </source>
</evidence>
<comment type="caution">
    <text evidence="1">The sequence shown here is derived from an EMBL/GenBank/DDBJ whole genome shotgun (WGS) entry which is preliminary data.</text>
</comment>
<gene>
    <name evidence="1" type="ORF">CEXT_399701</name>
</gene>
<name>A0AAV4Q9X8_CAEEX</name>
<feature type="non-terminal residue" evidence="1">
    <location>
        <position position="76"/>
    </location>
</feature>
<dbReference type="EMBL" id="BPLR01005804">
    <property type="protein sequence ID" value="GIY05094.1"/>
    <property type="molecule type" value="Genomic_DNA"/>
</dbReference>
<protein>
    <submittedName>
        <fullName evidence="1">Uncharacterized protein</fullName>
    </submittedName>
</protein>
<dbReference type="AlphaFoldDB" id="A0AAV4Q9X8"/>
<reference evidence="1 2" key="1">
    <citation type="submission" date="2021-06" db="EMBL/GenBank/DDBJ databases">
        <title>Caerostris extrusa draft genome.</title>
        <authorList>
            <person name="Kono N."/>
            <person name="Arakawa K."/>
        </authorList>
    </citation>
    <scope>NUCLEOTIDE SEQUENCE [LARGE SCALE GENOMIC DNA]</scope>
</reference>
<keyword evidence="2" id="KW-1185">Reference proteome</keyword>
<accession>A0AAV4Q9X8</accession>
<organism evidence="1 2">
    <name type="scientific">Caerostris extrusa</name>
    <name type="common">Bark spider</name>
    <name type="synonym">Caerostris bankana</name>
    <dbReference type="NCBI Taxonomy" id="172846"/>
    <lineage>
        <taxon>Eukaryota</taxon>
        <taxon>Metazoa</taxon>
        <taxon>Ecdysozoa</taxon>
        <taxon>Arthropoda</taxon>
        <taxon>Chelicerata</taxon>
        <taxon>Arachnida</taxon>
        <taxon>Araneae</taxon>
        <taxon>Araneomorphae</taxon>
        <taxon>Entelegynae</taxon>
        <taxon>Araneoidea</taxon>
        <taxon>Araneidae</taxon>
        <taxon>Caerostris</taxon>
    </lineage>
</organism>
<proteinExistence type="predicted"/>